<accession>A0A6M3JVC4</accession>
<dbReference type="InterPro" id="IPR030392">
    <property type="entry name" value="S74_ICA"/>
</dbReference>
<dbReference type="AlphaFoldDB" id="A0A6M3JVC4"/>
<dbReference type="Pfam" id="PF13884">
    <property type="entry name" value="Peptidase_S74"/>
    <property type="match status" value="1"/>
</dbReference>
<dbReference type="EMBL" id="MT142014">
    <property type="protein sequence ID" value="QJA73261.1"/>
    <property type="molecule type" value="Genomic_DNA"/>
</dbReference>
<name>A0A6M3JVC4_9ZZZZ</name>
<evidence type="ECO:0000313" key="2">
    <source>
        <dbReference type="EMBL" id="QJA73261.1"/>
    </source>
</evidence>
<evidence type="ECO:0000259" key="1">
    <source>
        <dbReference type="PROSITE" id="PS51688"/>
    </source>
</evidence>
<dbReference type="PROSITE" id="PS51688">
    <property type="entry name" value="ICA"/>
    <property type="match status" value="1"/>
</dbReference>
<organism evidence="2">
    <name type="scientific">viral metagenome</name>
    <dbReference type="NCBI Taxonomy" id="1070528"/>
    <lineage>
        <taxon>unclassified sequences</taxon>
        <taxon>metagenomes</taxon>
        <taxon>organismal metagenomes</taxon>
    </lineage>
</organism>
<proteinExistence type="predicted"/>
<feature type="domain" description="Peptidase S74" evidence="1">
    <location>
        <begin position="311"/>
        <end position="404"/>
    </location>
</feature>
<reference evidence="2" key="1">
    <citation type="submission" date="2020-03" db="EMBL/GenBank/DDBJ databases">
        <title>The deep terrestrial virosphere.</title>
        <authorList>
            <person name="Holmfeldt K."/>
            <person name="Nilsson E."/>
            <person name="Simone D."/>
            <person name="Lopez-Fernandez M."/>
            <person name="Wu X."/>
            <person name="de Brujin I."/>
            <person name="Lundin D."/>
            <person name="Andersson A."/>
            <person name="Bertilsson S."/>
            <person name="Dopson M."/>
        </authorList>
    </citation>
    <scope>NUCLEOTIDE SEQUENCE</scope>
    <source>
        <strain evidence="2">MM415A02421</strain>
    </source>
</reference>
<gene>
    <name evidence="2" type="ORF">MM415A02421_0002</name>
</gene>
<protein>
    <submittedName>
        <fullName evidence="2">Putative peptidase</fullName>
    </submittedName>
</protein>
<sequence length="437" mass="45180">MANELVHSSVGTTLTQAEFEAVGLHICNSQATGDLIYASSASQLSRLGIGTANQVLITSGGIPAWSSTITSATLTTCVASGAWTASGTWTIPAVTLGGAITGASQNMTGIGTVAATSLATTAATPLLLTNGQLVNIALTSQTTGATTLTIPDFASVVDEFTFKTKAQTMANKTLTSPTINGTIATTGLTLPAFTLGDAVTGNGKTITGLSTITVLGTTYLKCTADDSYVVLGGGTDLNAALIILSGKNRAGNTGDLLLATTNAAAAYTVRLTLTGGANTSVAAWTNTTQTWSSYGAGALTTDASGNITAVSDERLKDIQGKFNRGLAEILTLEPILYKWNKLSKLDTENTYAGFSSQNVMKYIPEAVGKQPDGYYSLNDRPILASVVNAIRELQGEINEIKDKLGLSRPNLETKEYSDEAGILVSKPEILTNPLVSK</sequence>